<dbReference type="EMBL" id="OZ034817">
    <property type="protein sequence ID" value="CAL1386050.1"/>
    <property type="molecule type" value="Genomic_DNA"/>
</dbReference>
<accession>A0AAV2EKM7</accession>
<evidence type="ECO:0000313" key="2">
    <source>
        <dbReference type="EMBL" id="CAL1386050.1"/>
    </source>
</evidence>
<dbReference type="AlphaFoldDB" id="A0AAV2EKM7"/>
<evidence type="ECO:0000313" key="3">
    <source>
        <dbReference type="Proteomes" id="UP001497516"/>
    </source>
</evidence>
<feature type="region of interest" description="Disordered" evidence="1">
    <location>
        <begin position="1"/>
        <end position="20"/>
    </location>
</feature>
<keyword evidence="3" id="KW-1185">Reference proteome</keyword>
<dbReference type="PANTHER" id="PTHR35687:SF1">
    <property type="entry name" value="OS07G0516700 PROTEIN"/>
    <property type="match status" value="1"/>
</dbReference>
<name>A0AAV2EKM7_9ROSI</name>
<proteinExistence type="predicted"/>
<reference evidence="2 3" key="1">
    <citation type="submission" date="2024-04" db="EMBL/GenBank/DDBJ databases">
        <authorList>
            <person name="Fracassetti M."/>
        </authorList>
    </citation>
    <scope>NUCLEOTIDE SEQUENCE [LARGE SCALE GENOMIC DNA]</scope>
</reference>
<protein>
    <submittedName>
        <fullName evidence="2">Uncharacterized protein</fullName>
    </submittedName>
</protein>
<gene>
    <name evidence="2" type="ORF">LTRI10_LOCUS27139</name>
</gene>
<dbReference type="PANTHER" id="PTHR35687">
    <property type="entry name" value="OS07G0516700 PROTEIN"/>
    <property type="match status" value="1"/>
</dbReference>
<dbReference type="Proteomes" id="UP001497516">
    <property type="component" value="Chromosome 4"/>
</dbReference>
<sequence length="85" mass="9932">MSSKIMNRSYGGGNYSKFDKEDPEEVFHRQAQFLIYKMMQRADDSRRSASFSQTKLCKLKVRIGKRLRKLRKGVVLSMSAARLRI</sequence>
<evidence type="ECO:0000256" key="1">
    <source>
        <dbReference type="SAM" id="MobiDB-lite"/>
    </source>
</evidence>
<organism evidence="2 3">
    <name type="scientific">Linum trigynum</name>
    <dbReference type="NCBI Taxonomy" id="586398"/>
    <lineage>
        <taxon>Eukaryota</taxon>
        <taxon>Viridiplantae</taxon>
        <taxon>Streptophyta</taxon>
        <taxon>Embryophyta</taxon>
        <taxon>Tracheophyta</taxon>
        <taxon>Spermatophyta</taxon>
        <taxon>Magnoliopsida</taxon>
        <taxon>eudicotyledons</taxon>
        <taxon>Gunneridae</taxon>
        <taxon>Pentapetalae</taxon>
        <taxon>rosids</taxon>
        <taxon>fabids</taxon>
        <taxon>Malpighiales</taxon>
        <taxon>Linaceae</taxon>
        <taxon>Linum</taxon>
    </lineage>
</organism>